<dbReference type="AlphaFoldDB" id="E4KQP4"/>
<feature type="domain" description="Gcp-like" evidence="1">
    <location>
        <begin position="41"/>
        <end position="220"/>
    </location>
</feature>
<dbReference type="InterPro" id="IPR022496">
    <property type="entry name" value="T6A_TsaB"/>
</dbReference>
<dbReference type="InterPro" id="IPR000905">
    <property type="entry name" value="Gcp-like_dom"/>
</dbReference>
<proteinExistence type="predicted"/>
<dbReference type="SUPFAM" id="SSF53067">
    <property type="entry name" value="Actin-like ATPase domain"/>
    <property type="match status" value="1"/>
</dbReference>
<dbReference type="Pfam" id="PF00814">
    <property type="entry name" value="TsaD"/>
    <property type="match status" value="1"/>
</dbReference>
<dbReference type="NCBIfam" id="TIGR03725">
    <property type="entry name" value="T6A_YeaZ"/>
    <property type="match status" value="1"/>
</dbReference>
<dbReference type="eggNOG" id="COG1214">
    <property type="taxonomic scope" value="Bacteria"/>
</dbReference>
<dbReference type="GO" id="GO:0002949">
    <property type="term" value="P:tRNA threonylcarbamoyladenosine modification"/>
    <property type="evidence" value="ECO:0007669"/>
    <property type="project" value="InterPro"/>
</dbReference>
<dbReference type="EMBL" id="AENN01000017">
    <property type="protein sequence ID" value="EFR30609.1"/>
    <property type="molecule type" value="Genomic_DNA"/>
</dbReference>
<accession>E4KQP4</accession>
<gene>
    <name evidence="2" type="primary">yeaZ</name>
    <name evidence="2" type="ORF">HMPREF9257_0603</name>
</gene>
<dbReference type="PANTHER" id="PTHR11735">
    <property type="entry name" value="TRNA N6-ADENOSINE THREONYLCARBAMOYLTRANSFERASE"/>
    <property type="match status" value="1"/>
</dbReference>
<name>E4KQP4_9LACT</name>
<comment type="caution">
    <text evidence="2">The sequence shown here is derived from an EMBL/GenBank/DDBJ whole genome shotgun (WGS) entry which is preliminary data.</text>
</comment>
<dbReference type="InterPro" id="IPR043129">
    <property type="entry name" value="ATPase_NBD"/>
</dbReference>
<dbReference type="GO" id="GO:0005829">
    <property type="term" value="C:cytosol"/>
    <property type="evidence" value="ECO:0007669"/>
    <property type="project" value="TreeGrafter"/>
</dbReference>
<evidence type="ECO:0000259" key="1">
    <source>
        <dbReference type="Pfam" id="PF00814"/>
    </source>
</evidence>
<dbReference type="OrthoDB" id="9784166at2"/>
<keyword evidence="3" id="KW-1185">Reference proteome</keyword>
<reference evidence="2 3" key="1">
    <citation type="submission" date="2010-10" db="EMBL/GenBank/DDBJ databases">
        <authorList>
            <person name="Durkin A.S."/>
            <person name="Madupu R."/>
            <person name="Torralba M."/>
            <person name="Gillis M."/>
            <person name="Methe B."/>
            <person name="Sutton G."/>
            <person name="Nelson K.E."/>
        </authorList>
    </citation>
    <scope>NUCLEOTIDE SEQUENCE [LARGE SCALE GENOMIC DNA]</scope>
    <source>
        <strain evidence="2 3">ACS-139-V-Col8</strain>
    </source>
</reference>
<dbReference type="Proteomes" id="UP000005990">
    <property type="component" value="Unassembled WGS sequence"/>
</dbReference>
<protein>
    <submittedName>
        <fullName evidence="2">Universal bacterial protein YeaZ</fullName>
    </submittedName>
</protein>
<dbReference type="STRING" id="908337.HMPREF9257_0603"/>
<sequence>MTRWLGVDSSTDALSLVLGQGELTNNFSDSKVIASQFNKENKQHGQSLVASVQALLAEVSWTVADIEAVVVGIGPGSYTGLRIGVTFAKVWATSLAVPLYEVSSLALQISSAPIAPVIISLMDARRLSAYIGLYSHNPINNRLENLQADCHGDFKEWLQSETVSQILNDTSQVLIVGHDTESFIQVFQEIYSKIELDTVTTEEALPHVERVFNLSMVGQLNRCTDPHTLAPNYAHATLAEQNWAQDHQRRVASRAENEAFIDHYKTTN</sequence>
<organism evidence="2 3">
    <name type="scientific">Eremococcus coleocola ACS-139-V-Col8</name>
    <dbReference type="NCBI Taxonomy" id="908337"/>
    <lineage>
        <taxon>Bacteria</taxon>
        <taxon>Bacillati</taxon>
        <taxon>Bacillota</taxon>
        <taxon>Bacilli</taxon>
        <taxon>Lactobacillales</taxon>
        <taxon>Aerococcaceae</taxon>
        <taxon>Eremococcus</taxon>
    </lineage>
</organism>
<dbReference type="Gene3D" id="3.30.420.40">
    <property type="match status" value="2"/>
</dbReference>
<dbReference type="RefSeq" id="WP_006418769.1">
    <property type="nucleotide sequence ID" value="NZ_AENN01000017.1"/>
</dbReference>
<evidence type="ECO:0000313" key="2">
    <source>
        <dbReference type="EMBL" id="EFR30609.1"/>
    </source>
</evidence>
<evidence type="ECO:0000313" key="3">
    <source>
        <dbReference type="Proteomes" id="UP000005990"/>
    </source>
</evidence>
<dbReference type="PANTHER" id="PTHR11735:SF11">
    <property type="entry name" value="TRNA THREONYLCARBAMOYLADENOSINE BIOSYNTHESIS PROTEIN TSAB"/>
    <property type="match status" value="1"/>
</dbReference>